<dbReference type="OrthoDB" id="105445at2157"/>
<protein>
    <submittedName>
        <fullName evidence="8">Radical SAM domain protein</fullName>
    </submittedName>
</protein>
<dbReference type="PIRSF" id="PIRSF004954">
    <property type="entry name" value="Radical_SAM"/>
    <property type="match status" value="1"/>
</dbReference>
<dbReference type="GO" id="GO:0005737">
    <property type="term" value="C:cytoplasm"/>
    <property type="evidence" value="ECO:0007669"/>
    <property type="project" value="TreeGrafter"/>
</dbReference>
<sequence length="328" mass="36596">MISKSDEKPLACWRGKDRLGPEILDSLTIIFKTGGCSWNKCRMCSYRHERFGDGTPESLAALVRDQVNWVLAHHPLETYQMVKIFTSGSFFDPDEVPPAMVDEVAATFRGKVVVAETRAEYVDGDRISRFVAAIDDGTYTIPLYIAIGLETTSDQISDKSINKGSTFARFREASETARKAGAGIKAYLLMKPLFLTEQEAIDDMVRSIEEVSPYADLISMNPCTVQSRTEVEQYWKQGAYRPPYLWSVLKVLNAVDRDVLCDPVGGGRSRGPHNCGACDHDIITAINEYALTGDRELIRAAAATDCACKEEWEFVCSHEQSHCMPLTR</sequence>
<keyword evidence="6" id="KW-0411">Iron-sulfur</keyword>
<dbReference type="GO" id="GO:0002926">
    <property type="term" value="P:tRNA wobble base 5-methoxycarbonylmethyl-2-thiouridinylation"/>
    <property type="evidence" value="ECO:0007669"/>
    <property type="project" value="TreeGrafter"/>
</dbReference>
<name>B8GDU5_METPE</name>
<dbReference type="GO" id="GO:0046872">
    <property type="term" value="F:metal ion binding"/>
    <property type="evidence" value="ECO:0007669"/>
    <property type="project" value="UniProtKB-KW"/>
</dbReference>
<evidence type="ECO:0000256" key="5">
    <source>
        <dbReference type="ARBA" id="ARBA00023004"/>
    </source>
</evidence>
<reference evidence="8 9" key="1">
    <citation type="journal article" date="2015" name="Genome Announc.">
        <title>Complete Genome Sequence of Methanosphaerula palustris E1-9CT, a Hydrogenotrophic Methanogen Isolated from a Minerotrophic Fen Peatland.</title>
        <authorList>
            <person name="Cadillo-Quiroz H."/>
            <person name="Browne P."/>
            <person name="Kyrpides N."/>
            <person name="Woyke T."/>
            <person name="Goodwin L."/>
            <person name="Detter C."/>
            <person name="Yavitt J.B."/>
            <person name="Zinder S.H."/>
        </authorList>
    </citation>
    <scope>NUCLEOTIDE SEQUENCE [LARGE SCALE GENOMIC DNA]</scope>
    <source>
        <strain evidence="9">ATCC BAA-1556 / DSM 19958 / E1-9c</strain>
    </source>
</reference>
<dbReference type="Proteomes" id="UP000002457">
    <property type="component" value="Chromosome"/>
</dbReference>
<dbReference type="GO" id="GO:0051539">
    <property type="term" value="F:4 iron, 4 sulfur cluster binding"/>
    <property type="evidence" value="ECO:0007669"/>
    <property type="project" value="UniProtKB-KW"/>
</dbReference>
<comment type="cofactor">
    <cofactor evidence="1">
        <name>[4Fe-4S] cluster</name>
        <dbReference type="ChEBI" id="CHEBI:49883"/>
    </cofactor>
</comment>
<evidence type="ECO:0000313" key="8">
    <source>
        <dbReference type="EMBL" id="ACL17446.1"/>
    </source>
</evidence>
<keyword evidence="9" id="KW-1185">Reference proteome</keyword>
<evidence type="ECO:0000256" key="1">
    <source>
        <dbReference type="ARBA" id="ARBA00001966"/>
    </source>
</evidence>
<dbReference type="InterPro" id="IPR007197">
    <property type="entry name" value="rSAM"/>
</dbReference>
<keyword evidence="2" id="KW-0004">4Fe-4S</keyword>
<dbReference type="HOGENOM" id="CLU_060488_0_0_2"/>
<gene>
    <name evidence="8" type="ordered locus">Mpal_2148</name>
</gene>
<evidence type="ECO:0000313" key="9">
    <source>
        <dbReference type="Proteomes" id="UP000002457"/>
    </source>
</evidence>
<keyword evidence="5" id="KW-0408">Iron</keyword>
<dbReference type="STRING" id="521011.Mpal_2148"/>
<evidence type="ECO:0000256" key="4">
    <source>
        <dbReference type="ARBA" id="ARBA00022723"/>
    </source>
</evidence>
<proteinExistence type="predicted"/>
<dbReference type="eggNOG" id="arCOG01360">
    <property type="taxonomic scope" value="Archaea"/>
</dbReference>
<dbReference type="InterPro" id="IPR006638">
    <property type="entry name" value="Elp3/MiaA/NifB-like_rSAM"/>
</dbReference>
<accession>B8GDU5</accession>
<evidence type="ECO:0000256" key="3">
    <source>
        <dbReference type="ARBA" id="ARBA00022691"/>
    </source>
</evidence>
<evidence type="ECO:0000259" key="7">
    <source>
        <dbReference type="SMART" id="SM00729"/>
    </source>
</evidence>
<dbReference type="SFLD" id="SFLDS00029">
    <property type="entry name" value="Radical_SAM"/>
    <property type="match status" value="1"/>
</dbReference>
<dbReference type="PANTHER" id="PTHR11135">
    <property type="entry name" value="HISTONE ACETYLTRANSFERASE-RELATED"/>
    <property type="match status" value="1"/>
</dbReference>
<dbReference type="GeneID" id="7270231"/>
<dbReference type="SMART" id="SM00729">
    <property type="entry name" value="Elp3"/>
    <property type="match status" value="1"/>
</dbReference>
<feature type="domain" description="Elp3/MiaA/NifB-like radical SAM core" evidence="7">
    <location>
        <begin position="26"/>
        <end position="254"/>
    </location>
</feature>
<dbReference type="AlphaFoldDB" id="B8GDU5"/>
<keyword evidence="3" id="KW-0949">S-adenosyl-L-methionine</keyword>
<dbReference type="InterPro" id="IPR058240">
    <property type="entry name" value="rSAM_sf"/>
</dbReference>
<dbReference type="RefSeq" id="WP_012618765.1">
    <property type="nucleotide sequence ID" value="NC_011832.1"/>
</dbReference>
<dbReference type="KEGG" id="mpl:Mpal_2148"/>
<dbReference type="PANTHER" id="PTHR11135:SF0">
    <property type="entry name" value="ELONGATOR COMPLEX PROTEIN 3"/>
    <property type="match status" value="1"/>
</dbReference>
<organism evidence="8 9">
    <name type="scientific">Methanosphaerula palustris (strain ATCC BAA-1556 / DSM 19958 / E1-9c)</name>
    <dbReference type="NCBI Taxonomy" id="521011"/>
    <lineage>
        <taxon>Archaea</taxon>
        <taxon>Methanobacteriati</taxon>
        <taxon>Methanobacteriota</taxon>
        <taxon>Stenosarchaea group</taxon>
        <taxon>Methanomicrobia</taxon>
        <taxon>Methanomicrobiales</taxon>
        <taxon>Methanoregulaceae</taxon>
        <taxon>Methanosphaerula</taxon>
    </lineage>
</organism>
<keyword evidence="4" id="KW-0479">Metal-binding</keyword>
<evidence type="ECO:0000256" key="2">
    <source>
        <dbReference type="ARBA" id="ARBA00022485"/>
    </source>
</evidence>
<dbReference type="NCBIfam" id="TIGR01210">
    <property type="entry name" value="archaeosine biosynthesis radical SAM protein RaSEA"/>
    <property type="match status" value="1"/>
</dbReference>
<dbReference type="InterPro" id="IPR005909">
    <property type="entry name" value="RaSEA"/>
</dbReference>
<evidence type="ECO:0000256" key="6">
    <source>
        <dbReference type="ARBA" id="ARBA00023014"/>
    </source>
</evidence>
<dbReference type="EMBL" id="CP001338">
    <property type="protein sequence ID" value="ACL17446.1"/>
    <property type="molecule type" value="Genomic_DNA"/>
</dbReference>
<dbReference type="SUPFAM" id="SSF102114">
    <property type="entry name" value="Radical SAM enzymes"/>
    <property type="match status" value="1"/>
</dbReference>
<dbReference type="GO" id="GO:0003824">
    <property type="term" value="F:catalytic activity"/>
    <property type="evidence" value="ECO:0007669"/>
    <property type="project" value="InterPro"/>
</dbReference>
<dbReference type="InterPro" id="IPR039661">
    <property type="entry name" value="ELP3"/>
</dbReference>